<feature type="domain" description="Divergent 4Fe-4S mono-cluster" evidence="2">
    <location>
        <begin position="21"/>
        <end position="82"/>
    </location>
</feature>
<name>A0ABP9SNF3_9MICC</name>
<evidence type="ECO:0000313" key="3">
    <source>
        <dbReference type="EMBL" id="GAA5198360.1"/>
    </source>
</evidence>
<dbReference type="InterPro" id="IPR010693">
    <property type="entry name" value="Divergent_4Fe-4S_mono-cluster"/>
</dbReference>
<proteinExistence type="predicted"/>
<keyword evidence="4" id="KW-1185">Reference proteome</keyword>
<comment type="caution">
    <text evidence="3">The sequence shown here is derived from an EMBL/GenBank/DDBJ whole genome shotgun (WGS) entry which is preliminary data.</text>
</comment>
<dbReference type="RefSeq" id="WP_345451237.1">
    <property type="nucleotide sequence ID" value="NZ_BAABKK010000025.1"/>
</dbReference>
<dbReference type="Pfam" id="PF06902">
    <property type="entry name" value="Fer4_19"/>
    <property type="match status" value="1"/>
</dbReference>
<accession>A0ABP9SNF3</accession>
<evidence type="ECO:0000313" key="4">
    <source>
        <dbReference type="Proteomes" id="UP001500200"/>
    </source>
</evidence>
<organism evidence="3 4">
    <name type="scientific">Arthrobacter gyeryongensis</name>
    <dbReference type="NCBI Taxonomy" id="1650592"/>
    <lineage>
        <taxon>Bacteria</taxon>
        <taxon>Bacillati</taxon>
        <taxon>Actinomycetota</taxon>
        <taxon>Actinomycetes</taxon>
        <taxon>Micrococcales</taxon>
        <taxon>Micrococcaceae</taxon>
        <taxon>Arthrobacter</taxon>
    </lineage>
</organism>
<evidence type="ECO:0000256" key="1">
    <source>
        <dbReference type="SAM" id="MobiDB-lite"/>
    </source>
</evidence>
<protein>
    <recommendedName>
        <fullName evidence="2">Divergent 4Fe-4S mono-cluster domain-containing protein</fullName>
    </recommendedName>
</protein>
<gene>
    <name evidence="3" type="ORF">GCM10023346_35380</name>
</gene>
<dbReference type="Proteomes" id="UP001500200">
    <property type="component" value="Unassembled WGS sequence"/>
</dbReference>
<sequence length="100" mass="11183">MNEMNQGDQPPQSESIAIRQYRAPGIVVTWEPARCRHAAECIRGLPQVFNRDVRPWIDTSRASVDELVEVIDRCPSYALGYHADDGRMRTPPGEGDTSAT</sequence>
<evidence type="ECO:0000259" key="2">
    <source>
        <dbReference type="Pfam" id="PF06902"/>
    </source>
</evidence>
<dbReference type="EMBL" id="BAABKK010000025">
    <property type="protein sequence ID" value="GAA5198360.1"/>
    <property type="molecule type" value="Genomic_DNA"/>
</dbReference>
<reference evidence="4" key="1">
    <citation type="journal article" date="2019" name="Int. J. Syst. Evol. Microbiol.">
        <title>The Global Catalogue of Microorganisms (GCM) 10K type strain sequencing project: providing services to taxonomists for standard genome sequencing and annotation.</title>
        <authorList>
            <consortium name="The Broad Institute Genomics Platform"/>
            <consortium name="The Broad Institute Genome Sequencing Center for Infectious Disease"/>
            <person name="Wu L."/>
            <person name="Ma J."/>
        </authorList>
    </citation>
    <scope>NUCLEOTIDE SEQUENCE [LARGE SCALE GENOMIC DNA]</scope>
    <source>
        <strain evidence="4">JCM 18514</strain>
    </source>
</reference>
<feature type="region of interest" description="Disordered" evidence="1">
    <location>
        <begin position="80"/>
        <end position="100"/>
    </location>
</feature>